<dbReference type="Gene3D" id="2.60.40.10">
    <property type="entry name" value="Immunoglobulins"/>
    <property type="match status" value="1"/>
</dbReference>
<evidence type="ECO:0000256" key="3">
    <source>
        <dbReference type="ARBA" id="ARBA00016205"/>
    </source>
</evidence>
<accession>A0AB39L3R7</accession>
<comment type="similarity">
    <text evidence="1 6">Belongs to the glycosyl hydrolase 2 family.</text>
</comment>
<evidence type="ECO:0000256" key="5">
    <source>
        <dbReference type="ARBA" id="ARBA00023295"/>
    </source>
</evidence>
<dbReference type="InterPro" id="IPR013783">
    <property type="entry name" value="Ig-like_fold"/>
</dbReference>
<dbReference type="EC" id="3.2.1.31" evidence="2"/>
<dbReference type="Pfam" id="PF02836">
    <property type="entry name" value="Glyco_hydro_2_C"/>
    <property type="match status" value="1"/>
</dbReference>
<feature type="domain" description="Glycoside hydrolase family 2 catalytic" evidence="8">
    <location>
        <begin position="290"/>
        <end position="606"/>
    </location>
</feature>
<dbReference type="InterPro" id="IPR006104">
    <property type="entry name" value="Glyco_hydro_2_N"/>
</dbReference>
<dbReference type="SUPFAM" id="SSF49303">
    <property type="entry name" value="beta-Galactosidase/glucuronidase domain"/>
    <property type="match status" value="1"/>
</dbReference>
<gene>
    <name evidence="10" type="primary">uidA</name>
    <name evidence="10" type="ORF">AB5L97_01980</name>
</gene>
<proteinExistence type="inferred from homology"/>
<evidence type="ECO:0000259" key="7">
    <source>
        <dbReference type="Pfam" id="PF00703"/>
    </source>
</evidence>
<dbReference type="GO" id="GO:0030246">
    <property type="term" value="F:carbohydrate binding"/>
    <property type="evidence" value="ECO:0007669"/>
    <property type="project" value="TreeGrafter"/>
</dbReference>
<feature type="domain" description="Glycoside hydrolase family 2 immunoglobulin-like beta-sandwich" evidence="7">
    <location>
        <begin position="183"/>
        <end position="288"/>
    </location>
</feature>
<dbReference type="PROSITE" id="PS00608">
    <property type="entry name" value="GLYCOSYL_HYDROL_F2_2"/>
    <property type="match status" value="1"/>
</dbReference>
<evidence type="ECO:0000313" key="10">
    <source>
        <dbReference type="EMBL" id="XDP45811.1"/>
    </source>
</evidence>
<dbReference type="GO" id="GO:0019391">
    <property type="term" value="P:glucuronoside catabolic process"/>
    <property type="evidence" value="ECO:0007669"/>
    <property type="project" value="TreeGrafter"/>
</dbReference>
<dbReference type="PROSITE" id="PS00719">
    <property type="entry name" value="GLYCOSYL_HYDROL_F2_1"/>
    <property type="match status" value="1"/>
</dbReference>
<evidence type="ECO:0000259" key="9">
    <source>
        <dbReference type="Pfam" id="PF02837"/>
    </source>
</evidence>
<evidence type="ECO:0000256" key="1">
    <source>
        <dbReference type="ARBA" id="ARBA00007401"/>
    </source>
</evidence>
<dbReference type="SUPFAM" id="SSF49785">
    <property type="entry name" value="Galactose-binding domain-like"/>
    <property type="match status" value="1"/>
</dbReference>
<sequence length="613" mass="67892">MLKPQNGPTRELVSLDGLFAFKVDSDNAGLREGWQNARLDTALEMAVPASYNDVFADKAIRDHVGWVWYEREVRVPRGWVGERVWLRFESATHGAKAFVDGVLVAEHQGGYTPFEADITEHVSPGGAFRLTVAVNNELTQATIPPGNITETDDGRRQQQYMHDFYNYAGIHRSISLYSTPAVYVEDVVVTTGFEGDPGAAGTGTIATGTVDYAVVVAGETAGLLPVRVRVLNASGAEVAAADGISGTVAIPDVELWQPGKGYLYSLVVEVVDLDGQVVDSYAQTFGVRTVEVRGTEFLINGEPFYFTGFGMHEDHVTIGKGHSHAQMVNDFSLLEWVGANSFRTSHYPYSEEVMDYADRHGIVVIDETPAVGLNADFAGFFSTGAKKTYGPEFVSDETAAAHRQVIAELVARDKNHPSVVIWSIANEPQSSEQGAREYFEPLARLTRELDPTRPIGFVNVMFDGPDKDIITDLFDVIMLNRYYGWYLNTGDLASAEKALEAELLAWTEKHGKPMIMTEYGADTMPGLHSLYEQPWSEEYQSAFLDMYHRVFDRVPAMVGEHVWNFADFATSNGIMRVDGNKKGAFTRDRRPKAAAHALRRRWAPLNNKKPQAR</sequence>
<dbReference type="FunFam" id="3.20.20.80:FF:000080">
    <property type="entry name" value="Beta-glucuronidase UidA"/>
    <property type="match status" value="1"/>
</dbReference>
<feature type="domain" description="Glycosyl hydrolases family 2 sugar binding" evidence="9">
    <location>
        <begin position="13"/>
        <end position="180"/>
    </location>
</feature>
<dbReference type="EMBL" id="CP163302">
    <property type="protein sequence ID" value="XDP45811.1"/>
    <property type="molecule type" value="Genomic_DNA"/>
</dbReference>
<organism evidence="10">
    <name type="scientific">Sinomonas puerhi</name>
    <dbReference type="NCBI Taxonomy" id="3238584"/>
    <lineage>
        <taxon>Bacteria</taxon>
        <taxon>Bacillati</taxon>
        <taxon>Actinomycetota</taxon>
        <taxon>Actinomycetes</taxon>
        <taxon>Micrococcales</taxon>
        <taxon>Micrococcaceae</taxon>
        <taxon>Sinomonas</taxon>
    </lineage>
</organism>
<dbReference type="Pfam" id="PF02837">
    <property type="entry name" value="Glyco_hydro_2_N"/>
    <property type="match status" value="1"/>
</dbReference>
<name>A0AB39L3R7_9MICC</name>
<dbReference type="InterPro" id="IPR006103">
    <property type="entry name" value="Glyco_hydro_2_cat"/>
</dbReference>
<dbReference type="PANTHER" id="PTHR10066">
    <property type="entry name" value="BETA-GLUCURONIDASE"/>
    <property type="match status" value="1"/>
</dbReference>
<keyword evidence="4 6" id="KW-0378">Hydrolase</keyword>
<dbReference type="InterPro" id="IPR006102">
    <property type="entry name" value="Ig-like_GH2"/>
</dbReference>
<dbReference type="InterPro" id="IPR023230">
    <property type="entry name" value="Glyco_hydro_2_CS"/>
</dbReference>
<evidence type="ECO:0000256" key="6">
    <source>
        <dbReference type="RuleBase" id="RU361154"/>
    </source>
</evidence>
<dbReference type="InterPro" id="IPR023232">
    <property type="entry name" value="Glyco_hydro_2_AS"/>
</dbReference>
<keyword evidence="5 6" id="KW-0326">Glycosidase</keyword>
<dbReference type="Pfam" id="PF00703">
    <property type="entry name" value="Glyco_hydro_2"/>
    <property type="match status" value="1"/>
</dbReference>
<evidence type="ECO:0000259" key="8">
    <source>
        <dbReference type="Pfam" id="PF02836"/>
    </source>
</evidence>
<dbReference type="RefSeq" id="WP_369046249.1">
    <property type="nucleotide sequence ID" value="NZ_CP163302.1"/>
</dbReference>
<dbReference type="SUPFAM" id="SSF51445">
    <property type="entry name" value="(Trans)glycosidases"/>
    <property type="match status" value="1"/>
</dbReference>
<dbReference type="InterPro" id="IPR006101">
    <property type="entry name" value="Glyco_hydro_2"/>
</dbReference>
<evidence type="ECO:0000256" key="2">
    <source>
        <dbReference type="ARBA" id="ARBA00012761"/>
    </source>
</evidence>
<dbReference type="NCBIfam" id="NF007538">
    <property type="entry name" value="PRK10150.1"/>
    <property type="match status" value="1"/>
</dbReference>
<dbReference type="GO" id="GO:0004566">
    <property type="term" value="F:beta-glucuronidase activity"/>
    <property type="evidence" value="ECO:0007669"/>
    <property type="project" value="UniProtKB-EC"/>
</dbReference>
<dbReference type="FunFam" id="2.60.120.260:FF:000027">
    <property type="entry name" value="Beta-glucuronidase"/>
    <property type="match status" value="1"/>
</dbReference>
<protein>
    <recommendedName>
        <fullName evidence="3">Beta-glucuronidase</fullName>
        <ecNumber evidence="2">3.2.1.31</ecNumber>
    </recommendedName>
</protein>
<dbReference type="InterPro" id="IPR036156">
    <property type="entry name" value="Beta-gal/glucu_dom_sf"/>
</dbReference>
<dbReference type="PANTHER" id="PTHR10066:SF67">
    <property type="entry name" value="BETA-GLUCURONIDASE"/>
    <property type="match status" value="1"/>
</dbReference>
<dbReference type="AlphaFoldDB" id="A0AB39L3R7"/>
<dbReference type="Gene3D" id="2.60.120.260">
    <property type="entry name" value="Galactose-binding domain-like"/>
    <property type="match status" value="1"/>
</dbReference>
<evidence type="ECO:0000256" key="4">
    <source>
        <dbReference type="ARBA" id="ARBA00022801"/>
    </source>
</evidence>
<dbReference type="Gene3D" id="3.20.20.80">
    <property type="entry name" value="Glycosidases"/>
    <property type="match status" value="1"/>
</dbReference>
<dbReference type="InterPro" id="IPR008979">
    <property type="entry name" value="Galactose-bd-like_sf"/>
</dbReference>
<dbReference type="PRINTS" id="PR00132">
    <property type="entry name" value="GLHYDRLASE2"/>
</dbReference>
<reference evidence="10" key="1">
    <citation type="submission" date="2024-07" db="EMBL/GenBank/DDBJ databases">
        <authorList>
            <person name="fu j."/>
        </authorList>
    </citation>
    <scope>NUCLEOTIDE SEQUENCE</scope>
    <source>
        <strain evidence="10">P10A9</strain>
    </source>
</reference>
<dbReference type="GO" id="GO:0005975">
    <property type="term" value="P:carbohydrate metabolic process"/>
    <property type="evidence" value="ECO:0007669"/>
    <property type="project" value="InterPro"/>
</dbReference>
<dbReference type="InterPro" id="IPR017853">
    <property type="entry name" value="GH"/>
</dbReference>
<dbReference type="KEGG" id="spue:AB5L97_01980"/>